<dbReference type="Proteomes" id="UP000237347">
    <property type="component" value="Unassembled WGS sequence"/>
</dbReference>
<feature type="non-terminal residue" evidence="1">
    <location>
        <position position="66"/>
    </location>
</feature>
<evidence type="ECO:0000313" key="1">
    <source>
        <dbReference type="EMBL" id="KAK7855869.1"/>
    </source>
</evidence>
<evidence type="ECO:0000313" key="2">
    <source>
        <dbReference type="Proteomes" id="UP000237347"/>
    </source>
</evidence>
<organism evidence="1 2">
    <name type="scientific">Quercus suber</name>
    <name type="common">Cork oak</name>
    <dbReference type="NCBI Taxonomy" id="58331"/>
    <lineage>
        <taxon>Eukaryota</taxon>
        <taxon>Viridiplantae</taxon>
        <taxon>Streptophyta</taxon>
        <taxon>Embryophyta</taxon>
        <taxon>Tracheophyta</taxon>
        <taxon>Spermatophyta</taxon>
        <taxon>Magnoliopsida</taxon>
        <taxon>eudicotyledons</taxon>
        <taxon>Gunneridae</taxon>
        <taxon>Pentapetalae</taxon>
        <taxon>rosids</taxon>
        <taxon>fabids</taxon>
        <taxon>Fagales</taxon>
        <taxon>Fagaceae</taxon>
        <taxon>Quercus</taxon>
    </lineage>
</organism>
<protein>
    <submittedName>
        <fullName evidence="1">Uncharacterized protein</fullName>
    </submittedName>
</protein>
<accession>A0AAW0LYJ6</accession>
<gene>
    <name evidence="1" type="ORF">CFP56_025880</name>
</gene>
<reference evidence="1 2" key="1">
    <citation type="journal article" date="2018" name="Sci. Data">
        <title>The draft genome sequence of cork oak.</title>
        <authorList>
            <person name="Ramos A.M."/>
            <person name="Usie A."/>
            <person name="Barbosa P."/>
            <person name="Barros P.M."/>
            <person name="Capote T."/>
            <person name="Chaves I."/>
            <person name="Simoes F."/>
            <person name="Abreu I."/>
            <person name="Carrasquinho I."/>
            <person name="Faro C."/>
            <person name="Guimaraes J.B."/>
            <person name="Mendonca D."/>
            <person name="Nobrega F."/>
            <person name="Rodrigues L."/>
            <person name="Saibo N.J.M."/>
            <person name="Varela M.C."/>
            <person name="Egas C."/>
            <person name="Matos J."/>
            <person name="Miguel C.M."/>
            <person name="Oliveira M.M."/>
            <person name="Ricardo C.P."/>
            <person name="Goncalves S."/>
        </authorList>
    </citation>
    <scope>NUCLEOTIDE SEQUENCE [LARGE SCALE GENOMIC DNA]</scope>
    <source>
        <strain evidence="2">cv. HL8</strain>
    </source>
</reference>
<sequence length="66" mass="7678">MYLAIIVLYFYFSNSCNLLHYGHAIESPQYTVVHSESDFEQSMVETLQPNPELNVQLVKWKSHCIA</sequence>
<dbReference type="AlphaFoldDB" id="A0AAW0LYJ6"/>
<dbReference type="EMBL" id="PKMF04000041">
    <property type="protein sequence ID" value="KAK7855869.1"/>
    <property type="molecule type" value="Genomic_DNA"/>
</dbReference>
<comment type="caution">
    <text evidence="1">The sequence shown here is derived from an EMBL/GenBank/DDBJ whole genome shotgun (WGS) entry which is preliminary data.</text>
</comment>
<name>A0AAW0LYJ6_QUESU</name>
<keyword evidence="2" id="KW-1185">Reference proteome</keyword>
<proteinExistence type="predicted"/>